<reference evidence="1 2" key="1">
    <citation type="submission" date="2019-04" db="EMBL/GenBank/DDBJ databases">
        <title>Fungal friends and foes A comparative genomics study of 23 Aspergillus species from section Flavi.</title>
        <authorList>
            <consortium name="DOE Joint Genome Institute"/>
            <person name="Kjaerbolling I."/>
            <person name="Vesth T.C."/>
            <person name="Frisvad J.C."/>
            <person name="Nybo J.L."/>
            <person name="Theobald S."/>
            <person name="Kildgaard S."/>
            <person name="Petersen T.I."/>
            <person name="Kuo A."/>
            <person name="Sato A."/>
            <person name="Lyhne E.K."/>
            <person name="Kogle M.E."/>
            <person name="Wiebenga A."/>
            <person name="Kun R.S."/>
            <person name="Lubbers R.J."/>
            <person name="Makela M.R."/>
            <person name="Barry K."/>
            <person name="Chovatia M."/>
            <person name="Clum A."/>
            <person name="Daum C."/>
            <person name="Haridas S."/>
            <person name="He G."/>
            <person name="LaButti K."/>
            <person name="Lipzen A."/>
            <person name="Mondo S."/>
            <person name="Pangilinan J."/>
            <person name="Riley R."/>
            <person name="Salamov A."/>
            <person name="Simmons B.A."/>
            <person name="Magnuson J.K."/>
            <person name="Henrissat B."/>
            <person name="Mortensen U.H."/>
            <person name="Larsen T.O."/>
            <person name="De vries R.P."/>
            <person name="Grigoriev I.V."/>
            <person name="Machida M."/>
            <person name="Baker S.E."/>
            <person name="Andersen M.R."/>
        </authorList>
    </citation>
    <scope>NUCLEOTIDE SEQUENCE [LARGE SCALE GENOMIC DNA]</scope>
    <source>
        <strain evidence="1 2">CBS 117635</strain>
    </source>
</reference>
<evidence type="ECO:0000313" key="1">
    <source>
        <dbReference type="EMBL" id="KAB8279696.1"/>
    </source>
</evidence>
<protein>
    <submittedName>
        <fullName evidence="1">Uncharacterized protein</fullName>
    </submittedName>
</protein>
<dbReference type="AlphaFoldDB" id="A0A5N6JLB1"/>
<dbReference type="EMBL" id="ML732764">
    <property type="protein sequence ID" value="KAB8279696.1"/>
    <property type="molecule type" value="Genomic_DNA"/>
</dbReference>
<gene>
    <name evidence="1" type="ORF">BDV30DRAFT_5002</name>
</gene>
<accession>A0A5N6JLB1</accession>
<dbReference type="Proteomes" id="UP000326289">
    <property type="component" value="Unassembled WGS sequence"/>
</dbReference>
<proteinExistence type="predicted"/>
<name>A0A5N6JLB1_9EURO</name>
<evidence type="ECO:0000313" key="2">
    <source>
        <dbReference type="Proteomes" id="UP000326289"/>
    </source>
</evidence>
<sequence length="110" mass="12436">MLTLLCFVGYSSQAIRIVLLYLYMTWVSSLLCFTCYCNKTLGIDCGIGNCHENYFFSLSFILPPTRPLMLSDTLFFKVSMYLLAQWRHCSSCNATASIFMTDGAYCSLLG</sequence>
<organism evidence="1 2">
    <name type="scientific">Aspergillus minisclerotigenes</name>
    <dbReference type="NCBI Taxonomy" id="656917"/>
    <lineage>
        <taxon>Eukaryota</taxon>
        <taxon>Fungi</taxon>
        <taxon>Dikarya</taxon>
        <taxon>Ascomycota</taxon>
        <taxon>Pezizomycotina</taxon>
        <taxon>Eurotiomycetes</taxon>
        <taxon>Eurotiomycetidae</taxon>
        <taxon>Eurotiales</taxon>
        <taxon>Aspergillaceae</taxon>
        <taxon>Aspergillus</taxon>
        <taxon>Aspergillus subgen. Circumdati</taxon>
    </lineage>
</organism>
<keyword evidence="2" id="KW-1185">Reference proteome</keyword>